<keyword evidence="3" id="KW-0560">Oxidoreductase</keyword>
<dbReference type="AlphaFoldDB" id="A0A178ZS61"/>
<accession>A0A178ZS61</accession>
<evidence type="ECO:0000313" key="6">
    <source>
        <dbReference type="Proteomes" id="UP000078343"/>
    </source>
</evidence>
<dbReference type="Proteomes" id="UP000078343">
    <property type="component" value="Unassembled WGS sequence"/>
</dbReference>
<comment type="caution">
    <text evidence="5">The sequence shown here is derived from an EMBL/GenBank/DDBJ whole genome shotgun (WGS) entry which is preliminary data.</text>
</comment>
<dbReference type="GeneID" id="30006046"/>
<dbReference type="PANTHER" id="PTHR43539:SF68">
    <property type="entry name" value="FLAVIN-BINDING MONOOXYGENASE-LIKE PROTEIN (AFU_ORTHOLOGUE AFUA_4G09220)"/>
    <property type="match status" value="1"/>
</dbReference>
<dbReference type="RefSeq" id="XP_018696016.1">
    <property type="nucleotide sequence ID" value="XM_018833392.1"/>
</dbReference>
<dbReference type="GO" id="GO:0050660">
    <property type="term" value="F:flavin adenine dinucleotide binding"/>
    <property type="evidence" value="ECO:0007669"/>
    <property type="project" value="InterPro"/>
</dbReference>
<name>A0A178ZS61_9EURO</name>
<protein>
    <recommendedName>
        <fullName evidence="7">FAD/NAD(P)-binding domain-containing protein</fullName>
    </recommendedName>
</protein>
<dbReference type="GO" id="GO:0004499">
    <property type="term" value="F:N,N-dimethylaniline monooxygenase activity"/>
    <property type="evidence" value="ECO:0007669"/>
    <property type="project" value="InterPro"/>
</dbReference>
<evidence type="ECO:0000256" key="4">
    <source>
        <dbReference type="SAM" id="MobiDB-lite"/>
    </source>
</evidence>
<evidence type="ECO:0000256" key="1">
    <source>
        <dbReference type="ARBA" id="ARBA00022630"/>
    </source>
</evidence>
<gene>
    <name evidence="5" type="ORF">AYL99_01876</name>
</gene>
<organism evidence="5 6">
    <name type="scientific">Fonsecaea erecta</name>
    <dbReference type="NCBI Taxonomy" id="1367422"/>
    <lineage>
        <taxon>Eukaryota</taxon>
        <taxon>Fungi</taxon>
        <taxon>Dikarya</taxon>
        <taxon>Ascomycota</taxon>
        <taxon>Pezizomycotina</taxon>
        <taxon>Eurotiomycetes</taxon>
        <taxon>Chaetothyriomycetidae</taxon>
        <taxon>Chaetothyriales</taxon>
        <taxon>Herpotrichiellaceae</taxon>
        <taxon>Fonsecaea</taxon>
    </lineage>
</organism>
<sequence length="575" mass="63403">MENNGRPSNGVLKRTPAVSVSQLPGSLPKSPIQAGVDCEEIARSHLLKLLSLSPEDLTESAVWRDLLALTGTFRTFHGVKNVAEAWTNTFGRQSPSDLKLVPNTAKLLSVLDVSSWVDAQFTFQTSGDGPPLSCSGYISLVPNDHGQWKIWMIRTILDEVADYGNVDVLDPEIPSRAIQDSAYGNRERRDGHSDGQAQHFDVIVVGGGQAGLGVGGRLQALGVSYLVVDKFGTVGDRHLPLYRTYDSSYPEFLTKEHIARGHKEYVKRFGINVWQSTEFVSSSWSPEHKMWTCSLNRGGEEVTLTTFHLEQFKGIVLHSSEYRHSNEWKGLRGVVVGSANTAHDVADDMLTAGLASITMVQRGRVLPAEHYMEVTKAYYNAEIPTERADRENFSFPASIRRQIIMAYLHSMARNDSERFDALQNAGFNVERYGDLMHVLFERLGGHYMDVGTSAKISSGLIKVKSGSVPTHYTPDGLAFDDGTELKADVVVFTTGFVQNMRQIAGEIVGPQVADQLDDFWGLDAEGELRGAFKPAGHPGVWFTGGDIGIARYYGRFIALQIKAELMGTPLKVYNS</sequence>
<dbReference type="InterPro" id="IPR036188">
    <property type="entry name" value="FAD/NAD-bd_sf"/>
</dbReference>
<dbReference type="InterPro" id="IPR020946">
    <property type="entry name" value="Flavin_mOase-like"/>
</dbReference>
<feature type="region of interest" description="Disordered" evidence="4">
    <location>
        <begin position="1"/>
        <end position="32"/>
    </location>
</feature>
<keyword evidence="6" id="KW-1185">Reference proteome</keyword>
<dbReference type="SUPFAM" id="SSF51905">
    <property type="entry name" value="FAD/NAD(P)-binding domain"/>
    <property type="match status" value="1"/>
</dbReference>
<evidence type="ECO:0000256" key="2">
    <source>
        <dbReference type="ARBA" id="ARBA00022827"/>
    </source>
</evidence>
<dbReference type="InterPro" id="IPR050982">
    <property type="entry name" value="Auxin_biosynth/cation_transpt"/>
</dbReference>
<dbReference type="EMBL" id="LVYI01000002">
    <property type="protein sequence ID" value="OAP62649.1"/>
    <property type="molecule type" value="Genomic_DNA"/>
</dbReference>
<dbReference type="PANTHER" id="PTHR43539">
    <property type="entry name" value="FLAVIN-BINDING MONOOXYGENASE-LIKE PROTEIN (AFU_ORTHOLOGUE AFUA_4G09220)"/>
    <property type="match status" value="1"/>
</dbReference>
<dbReference type="GO" id="GO:0050661">
    <property type="term" value="F:NADP binding"/>
    <property type="evidence" value="ECO:0007669"/>
    <property type="project" value="InterPro"/>
</dbReference>
<evidence type="ECO:0008006" key="7">
    <source>
        <dbReference type="Google" id="ProtNLM"/>
    </source>
</evidence>
<reference evidence="5 6" key="1">
    <citation type="submission" date="2016-04" db="EMBL/GenBank/DDBJ databases">
        <title>Draft genome of Fonsecaea erecta CBS 125763.</title>
        <authorList>
            <person name="Weiss V.A."/>
            <person name="Vicente V.A."/>
            <person name="Raittz R.T."/>
            <person name="Moreno L.F."/>
            <person name="De Souza E.M."/>
            <person name="Pedrosa F.O."/>
            <person name="Steffens M.B."/>
            <person name="Faoro H."/>
            <person name="Tadra-Sfeir M.Z."/>
            <person name="Najafzadeh M.J."/>
            <person name="Felipe M.S."/>
            <person name="Teixeira M."/>
            <person name="Sun J."/>
            <person name="Xi L."/>
            <person name="Gomes R."/>
            <person name="De Azevedo C.M."/>
            <person name="Salgado C.G."/>
            <person name="Da Silva M.B."/>
            <person name="Nascimento M.F."/>
            <person name="Queiroz-Telles F."/>
            <person name="Attili D.S."/>
            <person name="Gorbushina A."/>
        </authorList>
    </citation>
    <scope>NUCLEOTIDE SEQUENCE [LARGE SCALE GENOMIC DNA]</scope>
    <source>
        <strain evidence="5 6">CBS 125763</strain>
    </source>
</reference>
<dbReference type="OrthoDB" id="74360at2759"/>
<evidence type="ECO:0000313" key="5">
    <source>
        <dbReference type="EMBL" id="OAP62649.1"/>
    </source>
</evidence>
<keyword evidence="1" id="KW-0285">Flavoprotein</keyword>
<keyword evidence="2" id="KW-0274">FAD</keyword>
<evidence type="ECO:0000256" key="3">
    <source>
        <dbReference type="ARBA" id="ARBA00023002"/>
    </source>
</evidence>
<dbReference type="Gene3D" id="3.50.50.60">
    <property type="entry name" value="FAD/NAD(P)-binding domain"/>
    <property type="match status" value="2"/>
</dbReference>
<proteinExistence type="predicted"/>
<dbReference type="Pfam" id="PF00743">
    <property type="entry name" value="FMO-like"/>
    <property type="match status" value="1"/>
</dbReference>